<dbReference type="Gene3D" id="2.130.10.130">
    <property type="entry name" value="Integrin alpha, N-terminal"/>
    <property type="match status" value="1"/>
</dbReference>
<feature type="signal peptide" evidence="5">
    <location>
        <begin position="1"/>
        <end position="21"/>
    </location>
</feature>
<dbReference type="Gene3D" id="2.60.40.1530">
    <property type="entry name" value="ntegrin, alpha v. Chain A, domain 4"/>
    <property type="match status" value="1"/>
</dbReference>
<reference evidence="7 8" key="1">
    <citation type="submission" date="2024-08" db="EMBL/GenBank/DDBJ databases">
        <authorList>
            <person name="Cucini C."/>
            <person name="Frati F."/>
        </authorList>
    </citation>
    <scope>NUCLEOTIDE SEQUENCE [LARGE SCALE GENOMIC DNA]</scope>
</reference>
<evidence type="ECO:0000256" key="6">
    <source>
        <dbReference type="SAM" id="MobiDB-lite"/>
    </source>
</evidence>
<feature type="region of interest" description="Disordered" evidence="6">
    <location>
        <begin position="1017"/>
        <end position="1052"/>
    </location>
</feature>
<evidence type="ECO:0000256" key="2">
    <source>
        <dbReference type="ARBA" id="ARBA00022737"/>
    </source>
</evidence>
<evidence type="ECO:0000313" key="7">
    <source>
        <dbReference type="EMBL" id="CAL8087232.1"/>
    </source>
</evidence>
<feature type="chain" id="PRO_5044955623" description="Integrin alpha-2 domain-containing protein" evidence="5">
    <location>
        <begin position="22"/>
        <end position="1342"/>
    </location>
</feature>
<feature type="compositionally biased region" description="Basic and acidic residues" evidence="6">
    <location>
        <begin position="1041"/>
        <end position="1052"/>
    </location>
</feature>
<feature type="compositionally biased region" description="Polar residues" evidence="6">
    <location>
        <begin position="1247"/>
        <end position="1301"/>
    </location>
</feature>
<dbReference type="InterPro" id="IPR013517">
    <property type="entry name" value="FG-GAP"/>
</dbReference>
<feature type="repeat" description="FG-GAP" evidence="4">
    <location>
        <begin position="470"/>
        <end position="528"/>
    </location>
</feature>
<feature type="compositionally biased region" description="Basic and acidic residues" evidence="6">
    <location>
        <begin position="1023"/>
        <end position="1032"/>
    </location>
</feature>
<organism evidence="7 8">
    <name type="scientific">Orchesella dallaii</name>
    <dbReference type="NCBI Taxonomy" id="48710"/>
    <lineage>
        <taxon>Eukaryota</taxon>
        <taxon>Metazoa</taxon>
        <taxon>Ecdysozoa</taxon>
        <taxon>Arthropoda</taxon>
        <taxon>Hexapoda</taxon>
        <taxon>Collembola</taxon>
        <taxon>Entomobryomorpha</taxon>
        <taxon>Entomobryoidea</taxon>
        <taxon>Orchesellidae</taxon>
        <taxon>Orchesellinae</taxon>
        <taxon>Orchesella</taxon>
    </lineage>
</organism>
<keyword evidence="1 5" id="KW-0732">Signal</keyword>
<evidence type="ECO:0008006" key="9">
    <source>
        <dbReference type="Google" id="ProtNLM"/>
    </source>
</evidence>
<keyword evidence="8" id="KW-1185">Reference proteome</keyword>
<keyword evidence="5" id="KW-0472">Membrane</keyword>
<proteinExistence type="inferred from homology"/>
<feature type="region of interest" description="Disordered" evidence="6">
    <location>
        <begin position="1239"/>
        <end position="1305"/>
    </location>
</feature>
<dbReference type="SMART" id="SM00191">
    <property type="entry name" value="Int_alpha"/>
    <property type="match status" value="6"/>
</dbReference>
<keyword evidence="5" id="KW-0812">Transmembrane</keyword>
<dbReference type="Proteomes" id="UP001642540">
    <property type="component" value="Unassembled WGS sequence"/>
</dbReference>
<evidence type="ECO:0000256" key="4">
    <source>
        <dbReference type="PROSITE-ProRule" id="PRU00803"/>
    </source>
</evidence>
<evidence type="ECO:0000256" key="3">
    <source>
        <dbReference type="ARBA" id="ARBA00023180"/>
    </source>
</evidence>
<keyword evidence="5" id="KW-0130">Cell adhesion</keyword>
<dbReference type="PROSITE" id="PS51470">
    <property type="entry name" value="FG_GAP"/>
    <property type="match status" value="4"/>
</dbReference>
<dbReference type="InterPro" id="IPR000413">
    <property type="entry name" value="Integrin_alpha"/>
</dbReference>
<name>A0ABP1Q649_9HEXA</name>
<dbReference type="Gene3D" id="1.20.5.930">
    <property type="entry name" value="Bicelle-embedded integrin alpha(iib) transmembrane segment"/>
    <property type="match status" value="1"/>
</dbReference>
<dbReference type="InterPro" id="IPR028994">
    <property type="entry name" value="Integrin_alpha_N"/>
</dbReference>
<accession>A0ABP1Q649</accession>
<evidence type="ECO:0000256" key="5">
    <source>
        <dbReference type="RuleBase" id="RU003762"/>
    </source>
</evidence>
<dbReference type="EMBL" id="CAXLJM020000020">
    <property type="protein sequence ID" value="CAL8087232.1"/>
    <property type="molecule type" value="Genomic_DNA"/>
</dbReference>
<keyword evidence="5" id="KW-0401">Integrin</keyword>
<feature type="transmembrane region" description="Helical" evidence="5">
    <location>
        <begin position="1195"/>
        <end position="1218"/>
    </location>
</feature>
<keyword evidence="3" id="KW-0325">Glycoprotein</keyword>
<comment type="caution">
    <text evidence="7">The sequence shown here is derived from an EMBL/GenBank/DDBJ whole genome shotgun (WGS) entry which is preliminary data.</text>
</comment>
<feature type="repeat" description="FG-GAP" evidence="4">
    <location>
        <begin position="372"/>
        <end position="433"/>
    </location>
</feature>
<dbReference type="PRINTS" id="PR01185">
    <property type="entry name" value="INTEGRINA"/>
</dbReference>
<keyword evidence="5" id="KW-0675">Receptor</keyword>
<dbReference type="PANTHER" id="PTHR23220">
    <property type="entry name" value="INTEGRIN ALPHA"/>
    <property type="match status" value="1"/>
</dbReference>
<dbReference type="PANTHER" id="PTHR23220:SF83">
    <property type="entry name" value="INTEGRIN ALPHA-PS3-RELATED"/>
    <property type="match status" value="1"/>
</dbReference>
<sequence>MFVIHIFQFFLIFLCSFDLIAFRPALDVSAFNIDEEFPIVISNKFDGNNAHFGATVLLLSANATVAQHDKQNDITGWVIIGAPKANSTSAEHQDIFEPGVIWRCSVGNNIRENVSDLHEICTVLEIDPTGEYDPKDIGMPYKDRKDGGWLGGSMFVGNSDRFVACASRWINQKYNYLYLLNGICYWIPKSSLMDPDLRLPPKLSYRLSPLLNRSRQMHRLDRSRGDENKTDPSDWAYGQFGFSLHVTPNNEIIAGAVGVLDWVGSVVHYQDTSIPRAQFARYNAHPGSSVASEVVVVRAQNHSDLLQSSDYFGYSVTSGQFFRQELTGNRTQFAGGAPRASQLSGKVLVFTINEMEHGRSDGTLELLAEPIEGADTSKGNHYGSYFGSSLLALNVNGDDFDDLIVGAPFYGTSLRFKRNAFVPFAPTEKGTGANTTQEGDDATASAKMRSGDEGCVFVYLSDGDDFIRHDVQELCGDKLSGARFGTAITSLGDINSDGFNDIGVGAPYENEGRGAVYIYHGGEHYLQLAQKLEPEMIDTKIKTFGWSLSLGVDIDGNGYPDLAVGAYETNHVVVYRTIPIVHFTTTLTASIPKVLATTNDFNLTSCISYTGKGTPTTLGVWLKLTVEVEPEEKRIISLDPKDEGPKSLEEHSPASLRTIKLSMKKLLYIRNEGSCFNITASCIEGSIDGINRTVVIRQDYWIDGYDRDTETVKPINYEIRKDAGRQLPRVSLTSSKSEFEVFAQSKLPMPTGNMFGTTKLNLSVGTICESDGNPECLANVTITARLTDQSSETPIHYSETKPFPLGKVDILKLEVEISNHREAANLPLTLDLRWSSPPSLRRLPSTSNCRKLGATKNSSREEHYLCFMRKAILESKSDIVSIELDMASVYGELSDRMIEFEMEVNSSTLPVPLPKYKLAVPLKTQMKAQNFNHEISKTEYAGNVSLPTFGITQAFEIGLDGPSSAAALLVHFDIPTTIVFQHELLELIAVKQPIVTYDGDMHCEAINAAFLGDTLPPSSPTVHSKDEVKEMSSKGSPSYVESHESSAKEGKTDNEVMRGKMRRVTRSLVSWLNEQFNSVGNLHRNGIDGVLVEHSEGAILRLNCDSKQVNCLRVSCIAKHFTPKKKASVEFKLKMFNNIAAALLDPQRHDEDITGMWIETVGSVRTLDSKGNSFGDVGKLYFKSQLVIPPPYDVLPAWILIVSVAGGLLLLTICTIILKKCGFFRRSKRDQLRRRMEIEKRLGKKTSAPNRNRSPPSGTHTSSTVRARTPSSLSFRRQNSSIKSAKKTSLQRQRINPNNRGSLMGVECNSPGTIAKQRQIPGAVDLTELRRLYATIDQNELY</sequence>
<dbReference type="InterPro" id="IPR013519">
    <property type="entry name" value="Int_alpha_beta-p"/>
</dbReference>
<dbReference type="Pfam" id="PF01839">
    <property type="entry name" value="FG-GAP"/>
    <property type="match status" value="3"/>
</dbReference>
<comment type="subcellular location">
    <subcellularLocation>
        <location evidence="5">Membrane</location>
        <topology evidence="5">Single-pass type I membrane protein</topology>
    </subcellularLocation>
</comment>
<protein>
    <recommendedName>
        <fullName evidence="9">Integrin alpha-2 domain-containing protein</fullName>
    </recommendedName>
</protein>
<evidence type="ECO:0000256" key="1">
    <source>
        <dbReference type="ARBA" id="ARBA00022729"/>
    </source>
</evidence>
<keyword evidence="2" id="KW-0677">Repeat</keyword>
<feature type="repeat" description="FG-GAP" evidence="4">
    <location>
        <begin position="530"/>
        <end position="592"/>
    </location>
</feature>
<dbReference type="SUPFAM" id="SSF69318">
    <property type="entry name" value="Integrin alpha N-terminal domain"/>
    <property type="match status" value="1"/>
</dbReference>
<comment type="similarity">
    <text evidence="5">Belongs to the integrin alpha chain family.</text>
</comment>
<gene>
    <name evidence="7" type="ORF">ODALV1_LOCUS6671</name>
</gene>
<feature type="repeat" description="FG-GAP" evidence="4">
    <location>
        <begin position="298"/>
        <end position="359"/>
    </location>
</feature>
<evidence type="ECO:0000313" key="8">
    <source>
        <dbReference type="Proteomes" id="UP001642540"/>
    </source>
</evidence>
<keyword evidence="5" id="KW-1133">Transmembrane helix</keyword>